<evidence type="ECO:0000313" key="4">
    <source>
        <dbReference type="EMBL" id="MCQ4164099.1"/>
    </source>
</evidence>
<keyword evidence="1" id="KW-0285">Flavoprotein</keyword>
<dbReference type="SUPFAM" id="SSF51905">
    <property type="entry name" value="FAD/NAD(P)-binding domain"/>
    <property type="match status" value="1"/>
</dbReference>
<protein>
    <submittedName>
        <fullName evidence="4">NAD(P)/FAD-dependent oxidoreductase</fullName>
    </submittedName>
</protein>
<evidence type="ECO:0000256" key="2">
    <source>
        <dbReference type="ARBA" id="ARBA00023002"/>
    </source>
</evidence>
<reference evidence="4" key="1">
    <citation type="submission" date="2022-07" db="EMBL/GenBank/DDBJ databases">
        <title>Tahibacter sp., a new gammaproteobacterium isolated from the silt sample collected at pig farm.</title>
        <authorList>
            <person name="Chen H."/>
        </authorList>
    </citation>
    <scope>NUCLEOTIDE SEQUENCE</scope>
    <source>
        <strain evidence="4">P2K</strain>
    </source>
</reference>
<evidence type="ECO:0000256" key="1">
    <source>
        <dbReference type="ARBA" id="ARBA00022630"/>
    </source>
</evidence>
<evidence type="ECO:0000313" key="5">
    <source>
        <dbReference type="Proteomes" id="UP001165498"/>
    </source>
</evidence>
<dbReference type="RefSeq" id="WP_255912289.1">
    <property type="nucleotide sequence ID" value="NZ_JANFQO010000004.1"/>
</dbReference>
<feature type="domain" description="FAD/NAD(P)-binding" evidence="3">
    <location>
        <begin position="9"/>
        <end position="147"/>
    </location>
</feature>
<dbReference type="PANTHER" id="PTHR48105">
    <property type="entry name" value="THIOREDOXIN REDUCTASE 1-RELATED-RELATED"/>
    <property type="match status" value="1"/>
</dbReference>
<dbReference type="Proteomes" id="UP001165498">
    <property type="component" value="Unassembled WGS sequence"/>
</dbReference>
<dbReference type="InterPro" id="IPR023753">
    <property type="entry name" value="FAD/NAD-binding_dom"/>
</dbReference>
<accession>A0ABT1QP98</accession>
<dbReference type="PRINTS" id="PR00469">
    <property type="entry name" value="PNDRDTASEII"/>
</dbReference>
<dbReference type="Gene3D" id="3.50.50.60">
    <property type="entry name" value="FAD/NAD(P)-binding domain"/>
    <property type="match status" value="2"/>
</dbReference>
<dbReference type="PRINTS" id="PR00368">
    <property type="entry name" value="FADPNR"/>
</dbReference>
<dbReference type="EMBL" id="JANFQO010000004">
    <property type="protein sequence ID" value="MCQ4164099.1"/>
    <property type="molecule type" value="Genomic_DNA"/>
</dbReference>
<gene>
    <name evidence="4" type="ORF">NM961_05180</name>
</gene>
<keyword evidence="2" id="KW-0560">Oxidoreductase</keyword>
<sequence length="304" mass="32446">MAATEHCWDCLIIGGGPAGLTAATYLCRFHRSCLVVDAGESRARWIPESNNCPGFPDGIRGPRLLQRLHQHAGSYGVTLEKGLVDRVSVDGGEFVVCAGARSWRARTVILASGIKDQLPPYAWVEQAIAQRALRLCAVCDAYEATDLRIGVYGRLDKLISHARFLRTFSAQVLLLPTDAGDEQDRQAAAAAGLPILPPGELEFDGRRIAHRARAGARTVLDAVYACLGSNTAAELVTAIGARVSEAGEIEVDRYQMTAVDGVYAIGDIVSGLNQIAVAFGHAAVAACHLHAGLPRTERDLIQPA</sequence>
<comment type="caution">
    <text evidence="4">The sequence shown here is derived from an EMBL/GenBank/DDBJ whole genome shotgun (WGS) entry which is preliminary data.</text>
</comment>
<proteinExistence type="predicted"/>
<evidence type="ECO:0000259" key="3">
    <source>
        <dbReference type="Pfam" id="PF07992"/>
    </source>
</evidence>
<organism evidence="4 5">
    <name type="scientific">Tahibacter harae</name>
    <dbReference type="NCBI Taxonomy" id="2963937"/>
    <lineage>
        <taxon>Bacteria</taxon>
        <taxon>Pseudomonadati</taxon>
        <taxon>Pseudomonadota</taxon>
        <taxon>Gammaproteobacteria</taxon>
        <taxon>Lysobacterales</taxon>
        <taxon>Rhodanobacteraceae</taxon>
        <taxon>Tahibacter</taxon>
    </lineage>
</organism>
<name>A0ABT1QP98_9GAMM</name>
<feature type="domain" description="FAD/NAD(P)-binding" evidence="3">
    <location>
        <begin position="216"/>
        <end position="282"/>
    </location>
</feature>
<dbReference type="InterPro" id="IPR050097">
    <property type="entry name" value="Ferredoxin-NADP_redctase_2"/>
</dbReference>
<dbReference type="Pfam" id="PF07992">
    <property type="entry name" value="Pyr_redox_2"/>
    <property type="match status" value="2"/>
</dbReference>
<dbReference type="InterPro" id="IPR036188">
    <property type="entry name" value="FAD/NAD-bd_sf"/>
</dbReference>
<keyword evidence="5" id="KW-1185">Reference proteome</keyword>